<reference evidence="1 2" key="1">
    <citation type="submission" date="2018-06" db="EMBL/GenBank/DDBJ databases">
        <authorList>
            <consortium name="Pathogen Informatics"/>
            <person name="Doyle S."/>
        </authorList>
    </citation>
    <scope>NUCLEOTIDE SEQUENCE [LARGE SCALE GENOMIC DNA]</scope>
    <source>
        <strain evidence="1 2">NCTC9177</strain>
    </source>
</reference>
<dbReference type="Proteomes" id="UP000254545">
    <property type="component" value="Unassembled WGS sequence"/>
</dbReference>
<proteinExistence type="predicted"/>
<accession>A0A7H4N3X3</accession>
<dbReference type="EMBL" id="UGKR01000004">
    <property type="protein sequence ID" value="STV77525.1"/>
    <property type="molecule type" value="Genomic_DNA"/>
</dbReference>
<comment type="caution">
    <text evidence="1">The sequence shown here is derived from an EMBL/GenBank/DDBJ whole genome shotgun (WGS) entry which is preliminary data.</text>
</comment>
<evidence type="ECO:0000313" key="1">
    <source>
        <dbReference type="EMBL" id="STV77525.1"/>
    </source>
</evidence>
<dbReference type="AlphaFoldDB" id="A0A7H4N3X3"/>
<protein>
    <submittedName>
        <fullName evidence="1">Uncharacterized protein</fullName>
    </submittedName>
</protein>
<gene>
    <name evidence="1" type="ORF">NCTC9177_07349</name>
</gene>
<sequence>MVTPVFATLIFDDIIGLLKSIRRLNRATMSSAPDEPQKNCTASDEPFRYTGSSTGRSAVCIINDQYSQNQISDCLKNYCCSRDLRCERLLSRRKRPGYSGQLVCQCAGHNKVAFSAQQFPDPVRQFAFLVFQFLYEHSGALNKQGSNLFVTSFADAQQSCSTTGAVLTWNQPRCCCEVTTAGVVFPIAKLSGNSTGRHSSPHREWSVNVVRPHPHLTFALTELPDPLFAQEDNSNVAAISAVTD</sequence>
<evidence type="ECO:0000313" key="2">
    <source>
        <dbReference type="Proteomes" id="UP000254545"/>
    </source>
</evidence>
<organism evidence="1 2">
    <name type="scientific">Klebsiella variicola</name>
    <dbReference type="NCBI Taxonomy" id="244366"/>
    <lineage>
        <taxon>Bacteria</taxon>
        <taxon>Pseudomonadati</taxon>
        <taxon>Pseudomonadota</taxon>
        <taxon>Gammaproteobacteria</taxon>
        <taxon>Enterobacterales</taxon>
        <taxon>Enterobacteriaceae</taxon>
        <taxon>Klebsiella/Raoultella group</taxon>
        <taxon>Klebsiella</taxon>
        <taxon>Klebsiella pneumoniae complex</taxon>
    </lineage>
</organism>
<name>A0A7H4N3X3_KLEVA</name>